<name>A0A9P1BGE5_9DINO</name>
<feature type="transmembrane region" description="Helical" evidence="1">
    <location>
        <begin position="261"/>
        <end position="285"/>
    </location>
</feature>
<gene>
    <name evidence="2" type="ORF">C1SCF055_LOCUS1381</name>
</gene>
<proteinExistence type="predicted"/>
<dbReference type="EMBL" id="CAMXCT010000036">
    <property type="protein sequence ID" value="CAI3972837.1"/>
    <property type="molecule type" value="Genomic_DNA"/>
</dbReference>
<keyword evidence="1" id="KW-0472">Membrane</keyword>
<reference evidence="3" key="2">
    <citation type="submission" date="2024-04" db="EMBL/GenBank/DDBJ databases">
        <authorList>
            <person name="Chen Y."/>
            <person name="Shah S."/>
            <person name="Dougan E. K."/>
            <person name="Thang M."/>
            <person name="Chan C."/>
        </authorList>
    </citation>
    <scope>NUCLEOTIDE SEQUENCE [LARGE SCALE GENOMIC DNA]</scope>
</reference>
<evidence type="ECO:0000313" key="5">
    <source>
        <dbReference type="Proteomes" id="UP001152797"/>
    </source>
</evidence>
<dbReference type="OrthoDB" id="9988775at2759"/>
<keyword evidence="5" id="KW-1185">Reference proteome</keyword>
<protein>
    <submittedName>
        <fullName evidence="4">Isovaleryl-CoA dehydrogenase, mitochondrial</fullName>
    </submittedName>
</protein>
<keyword evidence="1" id="KW-1133">Transmembrane helix</keyword>
<keyword evidence="1" id="KW-0812">Transmembrane</keyword>
<evidence type="ECO:0000313" key="2">
    <source>
        <dbReference type="EMBL" id="CAI3972837.1"/>
    </source>
</evidence>
<sequence>MGGYGYVGEYNVERLWSGHRVLRPSSSHRGQRRDAKLLEIGGGTNEGRAMLTWTQLAMLVKNENPQLMTGERCGVPWGPGNGDVTCKNLRSTEPYTILSDIISSYLGELEKLEEVGELLKLFGTFHMEYELPHMEKHAKLKAVKLRAEEIPKRELHFGDLIWGATTDDEEQTVGEPTPAECSAHGQRSASSMVDIGAFLAAAGRWWLPRNHAMSYVAGILVTALGGAYVRSGNAVACPNGEDMSRDCFWARQRVDYQIVYILHYIGLAWNFAHWVMDGAQLWFWAKALSHQKPLSLVATGVVMRRFLYSGILWLAVLLMTFTWTWWMDWTTGNDETMKTESTIPRLAGVLLVEILCVLVVCCAILRAVVIYRGGEEKVGEMST</sequence>
<dbReference type="Proteomes" id="UP001152797">
    <property type="component" value="Unassembled WGS sequence"/>
</dbReference>
<evidence type="ECO:0000313" key="4">
    <source>
        <dbReference type="EMBL" id="CAL4760149.1"/>
    </source>
</evidence>
<feature type="transmembrane region" description="Helical" evidence="1">
    <location>
        <begin position="306"/>
        <end position="326"/>
    </location>
</feature>
<reference evidence="2" key="1">
    <citation type="submission" date="2022-10" db="EMBL/GenBank/DDBJ databases">
        <authorList>
            <person name="Chen Y."/>
            <person name="Dougan E. K."/>
            <person name="Chan C."/>
            <person name="Rhodes N."/>
            <person name="Thang M."/>
        </authorList>
    </citation>
    <scope>NUCLEOTIDE SEQUENCE</scope>
</reference>
<accession>A0A9P1BGE5</accession>
<organism evidence="2">
    <name type="scientific">Cladocopium goreaui</name>
    <dbReference type="NCBI Taxonomy" id="2562237"/>
    <lineage>
        <taxon>Eukaryota</taxon>
        <taxon>Sar</taxon>
        <taxon>Alveolata</taxon>
        <taxon>Dinophyceae</taxon>
        <taxon>Suessiales</taxon>
        <taxon>Symbiodiniaceae</taxon>
        <taxon>Cladocopium</taxon>
    </lineage>
</organism>
<dbReference type="EMBL" id="CAMXCT020000036">
    <property type="protein sequence ID" value="CAL1126212.1"/>
    <property type="molecule type" value="Genomic_DNA"/>
</dbReference>
<dbReference type="AlphaFoldDB" id="A0A9P1BGE5"/>
<feature type="transmembrane region" description="Helical" evidence="1">
    <location>
        <begin position="346"/>
        <end position="371"/>
    </location>
</feature>
<evidence type="ECO:0000256" key="1">
    <source>
        <dbReference type="SAM" id="Phobius"/>
    </source>
</evidence>
<evidence type="ECO:0000313" key="3">
    <source>
        <dbReference type="EMBL" id="CAL1126212.1"/>
    </source>
</evidence>
<dbReference type="EMBL" id="CAMXCT030000036">
    <property type="protein sequence ID" value="CAL4760149.1"/>
    <property type="molecule type" value="Genomic_DNA"/>
</dbReference>
<comment type="caution">
    <text evidence="2">The sequence shown here is derived from an EMBL/GenBank/DDBJ whole genome shotgun (WGS) entry which is preliminary data.</text>
</comment>